<gene>
    <name evidence="2" type="ORF">Celaphus_00009539</name>
</gene>
<comment type="caution">
    <text evidence="2">The sequence shown here is derived from an EMBL/GenBank/DDBJ whole genome shotgun (WGS) entry which is preliminary data.</text>
</comment>
<evidence type="ECO:0000313" key="2">
    <source>
        <dbReference type="EMBL" id="OWJ99414.1"/>
    </source>
</evidence>
<sequence>MPAPSGSSSETQSSEFSRLWWRFQCWHTGSSCSHLRLELWPGGWRAFGQVDEDMSTGKVQQHAAHRRSLGMQSERSNFDAFAQQ</sequence>
<dbReference type="AlphaFoldDB" id="A0A212C087"/>
<proteinExistence type="predicted"/>
<organism evidence="2 3">
    <name type="scientific">Cervus elaphus hippelaphus</name>
    <name type="common">European red deer</name>
    <dbReference type="NCBI Taxonomy" id="46360"/>
    <lineage>
        <taxon>Eukaryota</taxon>
        <taxon>Metazoa</taxon>
        <taxon>Chordata</taxon>
        <taxon>Craniata</taxon>
        <taxon>Vertebrata</taxon>
        <taxon>Euteleostomi</taxon>
        <taxon>Mammalia</taxon>
        <taxon>Eutheria</taxon>
        <taxon>Laurasiatheria</taxon>
        <taxon>Artiodactyla</taxon>
        <taxon>Ruminantia</taxon>
        <taxon>Pecora</taxon>
        <taxon>Cervidae</taxon>
        <taxon>Cervinae</taxon>
        <taxon>Cervus</taxon>
    </lineage>
</organism>
<keyword evidence="3" id="KW-1185">Reference proteome</keyword>
<reference evidence="2 3" key="1">
    <citation type="journal article" date="2018" name="Mol. Genet. Genomics">
        <title>The red deer Cervus elaphus genome CerEla1.0: sequencing, annotating, genes, and chromosomes.</title>
        <authorList>
            <person name="Bana N.A."/>
            <person name="Nyiri A."/>
            <person name="Nagy J."/>
            <person name="Frank K."/>
            <person name="Nagy T."/>
            <person name="Steger V."/>
            <person name="Schiller M."/>
            <person name="Lakatos P."/>
            <person name="Sugar L."/>
            <person name="Horn P."/>
            <person name="Barta E."/>
            <person name="Orosz L."/>
        </authorList>
    </citation>
    <scope>NUCLEOTIDE SEQUENCE [LARGE SCALE GENOMIC DNA]</scope>
    <source>
        <strain evidence="2">Hungarian</strain>
    </source>
</reference>
<protein>
    <submittedName>
        <fullName evidence="2">Uncharacterized protein</fullName>
    </submittedName>
</protein>
<name>A0A212C087_CEREH</name>
<dbReference type="EMBL" id="MKHE01000034">
    <property type="protein sequence ID" value="OWJ99414.1"/>
    <property type="molecule type" value="Genomic_DNA"/>
</dbReference>
<feature type="region of interest" description="Disordered" evidence="1">
    <location>
        <begin position="56"/>
        <end position="84"/>
    </location>
</feature>
<evidence type="ECO:0000256" key="1">
    <source>
        <dbReference type="SAM" id="MobiDB-lite"/>
    </source>
</evidence>
<evidence type="ECO:0000313" key="3">
    <source>
        <dbReference type="Proteomes" id="UP000242450"/>
    </source>
</evidence>
<dbReference type="Proteomes" id="UP000242450">
    <property type="component" value="Chromosome X"/>
</dbReference>
<accession>A0A212C087</accession>